<feature type="transmembrane region" description="Helical" evidence="2">
    <location>
        <begin position="117"/>
        <end position="137"/>
    </location>
</feature>
<feature type="region of interest" description="Disordered" evidence="1">
    <location>
        <begin position="1"/>
        <end position="22"/>
    </location>
</feature>
<feature type="transmembrane region" description="Helical" evidence="2">
    <location>
        <begin position="157"/>
        <end position="183"/>
    </location>
</feature>
<keyword evidence="4" id="KW-1185">Reference proteome</keyword>
<evidence type="ECO:0008006" key="5">
    <source>
        <dbReference type="Google" id="ProtNLM"/>
    </source>
</evidence>
<feature type="compositionally biased region" description="Pro residues" evidence="1">
    <location>
        <begin position="8"/>
        <end position="18"/>
    </location>
</feature>
<feature type="compositionally biased region" description="Low complexity" evidence="1">
    <location>
        <begin position="367"/>
        <end position="377"/>
    </location>
</feature>
<feature type="transmembrane region" description="Helical" evidence="2">
    <location>
        <begin position="300"/>
        <end position="321"/>
    </location>
</feature>
<name>A0A8T0H0V0_CERPU</name>
<gene>
    <name evidence="3" type="ORF">KC19_8G135900</name>
</gene>
<feature type="compositionally biased region" description="Polar residues" evidence="1">
    <location>
        <begin position="383"/>
        <end position="396"/>
    </location>
</feature>
<keyword evidence="2" id="KW-0812">Transmembrane</keyword>
<feature type="region of interest" description="Disordered" evidence="1">
    <location>
        <begin position="367"/>
        <end position="396"/>
    </location>
</feature>
<evidence type="ECO:0000313" key="4">
    <source>
        <dbReference type="Proteomes" id="UP000822688"/>
    </source>
</evidence>
<dbReference type="AlphaFoldDB" id="A0A8T0H0V0"/>
<accession>A0A8T0H0V0</accession>
<dbReference type="Proteomes" id="UP000822688">
    <property type="component" value="Chromosome 8"/>
</dbReference>
<dbReference type="EMBL" id="CM026429">
    <property type="protein sequence ID" value="KAG0564743.1"/>
    <property type="molecule type" value="Genomic_DNA"/>
</dbReference>
<keyword evidence="2" id="KW-0472">Membrane</keyword>
<evidence type="ECO:0000256" key="2">
    <source>
        <dbReference type="SAM" id="Phobius"/>
    </source>
</evidence>
<feature type="region of interest" description="Disordered" evidence="1">
    <location>
        <begin position="49"/>
        <end position="70"/>
    </location>
</feature>
<protein>
    <recommendedName>
        <fullName evidence="5">PGG domain-containing protein</fullName>
    </recommendedName>
</protein>
<proteinExistence type="predicted"/>
<organism evidence="3 4">
    <name type="scientific">Ceratodon purpureus</name>
    <name type="common">Fire moss</name>
    <name type="synonym">Dicranum purpureum</name>
    <dbReference type="NCBI Taxonomy" id="3225"/>
    <lineage>
        <taxon>Eukaryota</taxon>
        <taxon>Viridiplantae</taxon>
        <taxon>Streptophyta</taxon>
        <taxon>Embryophyta</taxon>
        <taxon>Bryophyta</taxon>
        <taxon>Bryophytina</taxon>
        <taxon>Bryopsida</taxon>
        <taxon>Dicranidae</taxon>
        <taxon>Pseudoditrichales</taxon>
        <taxon>Ditrichaceae</taxon>
        <taxon>Ceratodon</taxon>
    </lineage>
</organism>
<feature type="transmembrane region" description="Helical" evidence="2">
    <location>
        <begin position="271"/>
        <end position="294"/>
    </location>
</feature>
<sequence>MSGKSELPVPPTSKPPVDGPKTQWIKQVVNAAGAAHKFEKPIVARRAVQEGTDRLRANGRNGSEAKYKQNQPPELEFKLNPHLTGCSQFHADSSTQIQEDSDHEVLKITHKALYERLNMYGFVFVLLGSISFVAILQPPGGFDNDGHMRSNTLVSCFMFFSTLSFLFTFIGLFGVVVGFLTLFRPAFYLKFEIRASSAKFSQSGSSQVLKSLPSSDISGSSHNNSLSSDRSRSLLYNASPGGLHNKEGMDDLTVMAKLLWDNLERMWRLRIYLIFSLVLIVSAFGCGVFAIIGGSNRSTYLLAGAIIVGVVTLVFEVFRTVHGIHTYHKSKWLKLLQNHAPDADLPSETHTPVQKFMDWFEVHVHSPSRSGSGSARPPRGPSKLSTSSGLGASNNV</sequence>
<evidence type="ECO:0000313" key="3">
    <source>
        <dbReference type="EMBL" id="KAG0564743.1"/>
    </source>
</evidence>
<keyword evidence="2" id="KW-1133">Transmembrane helix</keyword>
<comment type="caution">
    <text evidence="3">The sequence shown here is derived from an EMBL/GenBank/DDBJ whole genome shotgun (WGS) entry which is preliminary data.</text>
</comment>
<reference evidence="3" key="1">
    <citation type="submission" date="2020-06" db="EMBL/GenBank/DDBJ databases">
        <title>WGS assembly of Ceratodon purpureus strain R40.</title>
        <authorList>
            <person name="Carey S.B."/>
            <person name="Jenkins J."/>
            <person name="Shu S."/>
            <person name="Lovell J.T."/>
            <person name="Sreedasyam A."/>
            <person name="Maumus F."/>
            <person name="Tiley G.P."/>
            <person name="Fernandez-Pozo N."/>
            <person name="Barry K."/>
            <person name="Chen C."/>
            <person name="Wang M."/>
            <person name="Lipzen A."/>
            <person name="Daum C."/>
            <person name="Saski C.A."/>
            <person name="Payton A.C."/>
            <person name="Mcbreen J.C."/>
            <person name="Conrad R.E."/>
            <person name="Kollar L.M."/>
            <person name="Olsson S."/>
            <person name="Huttunen S."/>
            <person name="Landis J.B."/>
            <person name="Wickett N.J."/>
            <person name="Johnson M.G."/>
            <person name="Rensing S.A."/>
            <person name="Grimwood J."/>
            <person name="Schmutz J."/>
            <person name="Mcdaniel S.F."/>
        </authorList>
    </citation>
    <scope>NUCLEOTIDE SEQUENCE</scope>
    <source>
        <strain evidence="3">R40</strain>
    </source>
</reference>
<evidence type="ECO:0000256" key="1">
    <source>
        <dbReference type="SAM" id="MobiDB-lite"/>
    </source>
</evidence>